<organism evidence="4 5">
    <name type="scientific">Herbaspirillum aquaticum</name>
    <dbReference type="NCBI Taxonomy" id="568783"/>
    <lineage>
        <taxon>Bacteria</taxon>
        <taxon>Pseudomonadati</taxon>
        <taxon>Pseudomonadota</taxon>
        <taxon>Betaproteobacteria</taxon>
        <taxon>Burkholderiales</taxon>
        <taxon>Oxalobacteraceae</taxon>
        <taxon>Herbaspirillum</taxon>
    </lineage>
</organism>
<evidence type="ECO:0000256" key="2">
    <source>
        <dbReference type="ARBA" id="ARBA00022695"/>
    </source>
</evidence>
<dbReference type="InterPro" id="IPR029044">
    <property type="entry name" value="Nucleotide-diphossugar_trans"/>
</dbReference>
<keyword evidence="5" id="KW-1185">Reference proteome</keyword>
<dbReference type="InterPro" id="IPR054790">
    <property type="entry name" value="MurU"/>
</dbReference>
<dbReference type="Pfam" id="PF00483">
    <property type="entry name" value="NTP_transferase"/>
    <property type="match status" value="1"/>
</dbReference>
<protein>
    <submittedName>
        <fullName evidence="4">Mannose-1-phosphate guanylyltransferase</fullName>
    </submittedName>
</protein>
<accession>A0A225SZH4</accession>
<evidence type="ECO:0000256" key="1">
    <source>
        <dbReference type="ARBA" id="ARBA00022679"/>
    </source>
</evidence>
<evidence type="ECO:0000259" key="3">
    <source>
        <dbReference type="Pfam" id="PF00483"/>
    </source>
</evidence>
<dbReference type="InterPro" id="IPR005835">
    <property type="entry name" value="NTP_transferase_dom"/>
</dbReference>
<proteinExistence type="predicted"/>
<gene>
    <name evidence="4" type="ORF">CEJ45_07920</name>
</gene>
<dbReference type="PANTHER" id="PTHR43584:SF8">
    <property type="entry name" value="N-ACETYLMURAMATE ALPHA-1-PHOSPHATE URIDYLYLTRANSFERASE"/>
    <property type="match status" value="1"/>
</dbReference>
<comment type="caution">
    <text evidence="4">The sequence shown here is derived from an EMBL/GenBank/DDBJ whole genome shotgun (WGS) entry which is preliminary data.</text>
</comment>
<feature type="domain" description="Nucleotidyl transferase" evidence="3">
    <location>
        <begin position="2"/>
        <end position="124"/>
    </location>
</feature>
<evidence type="ECO:0000313" key="5">
    <source>
        <dbReference type="Proteomes" id="UP000214747"/>
    </source>
</evidence>
<dbReference type="CDD" id="cd06422">
    <property type="entry name" value="NTP_transferase_like_1"/>
    <property type="match status" value="1"/>
</dbReference>
<dbReference type="EMBL" id="NJGV01000006">
    <property type="protein sequence ID" value="OWY35197.1"/>
    <property type="molecule type" value="Genomic_DNA"/>
</dbReference>
<keyword evidence="2 4" id="KW-0548">Nucleotidyltransferase</keyword>
<sequence>MKAMIFAAGRGERMRPLTDTCPKPLLKVRGRPLIVWQILSLVRAGITEIVINHAHLGQMIEDTLGDGSRFGAKLFYSPETTALETAGGIAQARHLLGEEPFIAVSGDIWCPHFDYSELLTVLEDEDPWGNPLPQDKRDLAWLYLVKNPSFHPEGDFALNNFAIANEGQPKLTFANIGVYRPEMFDGIAPGSHAKLGPLLRQYADQGRIGGDVYRGDWHNVGTIEQLEALNLPPQGTRP</sequence>
<dbReference type="SUPFAM" id="SSF53448">
    <property type="entry name" value="Nucleotide-diphospho-sugar transferases"/>
    <property type="match status" value="1"/>
</dbReference>
<reference evidence="4 5" key="1">
    <citation type="journal article" date="2010" name="Int. J. Syst. Evol. Microbiol.">
        <title>Reclassification of Herbaspirillum putei as a later heterotypic synonym of Herbaspirillum huttiense, with the description of H. huttiense subsp. huttiense subsp. nov. and H. huttiense subsp. putei subsp. nov., comb. nov., and description of Herbaspirillum aquaticum sp. nov.</title>
        <authorList>
            <person name="Dobritsa A.P."/>
            <person name="Reddy M.C."/>
            <person name="Samadpour M."/>
        </authorList>
    </citation>
    <scope>NUCLEOTIDE SEQUENCE [LARGE SCALE GENOMIC DNA]</scope>
    <source>
        <strain evidence="4 5">IEH 4430</strain>
    </source>
</reference>
<dbReference type="NCBIfam" id="NF045761">
    <property type="entry name" value="NAMPUrTaseMurU"/>
    <property type="match status" value="1"/>
</dbReference>
<keyword evidence="1 4" id="KW-0808">Transferase</keyword>
<dbReference type="Proteomes" id="UP000214747">
    <property type="component" value="Unassembled WGS sequence"/>
</dbReference>
<name>A0A225SZH4_9BURK</name>
<dbReference type="Gene3D" id="3.90.550.10">
    <property type="entry name" value="Spore Coat Polysaccharide Biosynthesis Protein SpsA, Chain A"/>
    <property type="match status" value="1"/>
</dbReference>
<dbReference type="InterPro" id="IPR050065">
    <property type="entry name" value="GlmU-like"/>
</dbReference>
<dbReference type="RefSeq" id="WP_088754621.1">
    <property type="nucleotide sequence ID" value="NZ_NJGV01000006.1"/>
</dbReference>
<dbReference type="AlphaFoldDB" id="A0A225SZH4"/>
<dbReference type="GO" id="GO:0016779">
    <property type="term" value="F:nucleotidyltransferase activity"/>
    <property type="evidence" value="ECO:0007669"/>
    <property type="project" value="UniProtKB-KW"/>
</dbReference>
<evidence type="ECO:0000313" key="4">
    <source>
        <dbReference type="EMBL" id="OWY35197.1"/>
    </source>
</evidence>
<dbReference type="PANTHER" id="PTHR43584">
    <property type="entry name" value="NUCLEOTIDYL TRANSFERASE"/>
    <property type="match status" value="1"/>
</dbReference>